<dbReference type="Gene3D" id="1.25.40.10">
    <property type="entry name" value="Tetratricopeptide repeat domain"/>
    <property type="match status" value="1"/>
</dbReference>
<dbReference type="Proteomes" id="UP001378956">
    <property type="component" value="Unassembled WGS sequence"/>
</dbReference>
<feature type="chain" id="PRO_5045333896" evidence="4">
    <location>
        <begin position="22"/>
        <end position="415"/>
    </location>
</feature>
<evidence type="ECO:0000313" key="6">
    <source>
        <dbReference type="EMBL" id="MEJ2903816.1"/>
    </source>
</evidence>
<dbReference type="PANTHER" id="PTHR44943:SF8">
    <property type="entry name" value="TPR REPEAT-CONTAINING PROTEIN MJ0263"/>
    <property type="match status" value="1"/>
</dbReference>
<evidence type="ECO:0000313" key="7">
    <source>
        <dbReference type="Proteomes" id="UP001378956"/>
    </source>
</evidence>
<dbReference type="RefSeq" id="WP_172662169.1">
    <property type="nucleotide sequence ID" value="NZ_JABMKW010000018.1"/>
</dbReference>
<evidence type="ECO:0000256" key="3">
    <source>
        <dbReference type="PROSITE-ProRule" id="PRU00339"/>
    </source>
</evidence>
<organism evidence="6 7">
    <name type="scientific">Pedobacter panaciterrae</name>
    <dbReference type="NCBI Taxonomy" id="363849"/>
    <lineage>
        <taxon>Bacteria</taxon>
        <taxon>Pseudomonadati</taxon>
        <taxon>Bacteroidota</taxon>
        <taxon>Sphingobacteriia</taxon>
        <taxon>Sphingobacteriales</taxon>
        <taxon>Sphingobacteriaceae</taxon>
        <taxon>Pedobacter</taxon>
    </lineage>
</organism>
<evidence type="ECO:0000259" key="5">
    <source>
        <dbReference type="Pfam" id="PF19413"/>
    </source>
</evidence>
<dbReference type="PANTHER" id="PTHR44943">
    <property type="entry name" value="CELLULOSE SYNTHASE OPERON PROTEIN C"/>
    <property type="match status" value="1"/>
</dbReference>
<feature type="repeat" description="TPR" evidence="3">
    <location>
        <begin position="63"/>
        <end position="96"/>
    </location>
</feature>
<dbReference type="NCBIfam" id="TIGR04390">
    <property type="entry name" value="OMP_YaiO_dom"/>
    <property type="match status" value="1"/>
</dbReference>
<dbReference type="InterPro" id="IPR011990">
    <property type="entry name" value="TPR-like_helical_dom_sf"/>
</dbReference>
<name>A0ABU8NNR4_9SPHI</name>
<keyword evidence="7" id="KW-1185">Reference proteome</keyword>
<gene>
    <name evidence="6" type="ORF">WAE58_15325</name>
</gene>
<dbReference type="Pfam" id="PF19413">
    <property type="entry name" value="YaiO"/>
    <property type="match status" value="1"/>
</dbReference>
<dbReference type="InterPro" id="IPR030887">
    <property type="entry name" value="Beta-barrel_YaiO"/>
</dbReference>
<comment type="caution">
    <text evidence="6">The sequence shown here is derived from an EMBL/GenBank/DDBJ whole genome shotgun (WGS) entry which is preliminary data.</text>
</comment>
<keyword evidence="1" id="KW-0677">Repeat</keyword>
<dbReference type="PROSITE" id="PS50005">
    <property type="entry name" value="TPR"/>
    <property type="match status" value="1"/>
</dbReference>
<evidence type="ECO:0000256" key="4">
    <source>
        <dbReference type="SAM" id="SignalP"/>
    </source>
</evidence>
<accession>A0ABU8NNR4</accession>
<evidence type="ECO:0000256" key="1">
    <source>
        <dbReference type="ARBA" id="ARBA00022737"/>
    </source>
</evidence>
<keyword evidence="4" id="KW-0732">Signal</keyword>
<feature type="domain" description="YaiO beta-barrel" evidence="5">
    <location>
        <begin position="180"/>
        <end position="352"/>
    </location>
</feature>
<keyword evidence="2 3" id="KW-0802">TPR repeat</keyword>
<dbReference type="EMBL" id="JBBEUB010000005">
    <property type="protein sequence ID" value="MEJ2903816.1"/>
    <property type="molecule type" value="Genomic_DNA"/>
</dbReference>
<dbReference type="SUPFAM" id="SSF48452">
    <property type="entry name" value="TPR-like"/>
    <property type="match status" value="1"/>
</dbReference>
<reference evidence="6 7" key="1">
    <citation type="submission" date="2024-03" db="EMBL/GenBank/DDBJ databases">
        <title>Sequence of Lycoming College Course Isolates.</title>
        <authorList>
            <person name="Plotts O."/>
            <person name="Newman J."/>
        </authorList>
    </citation>
    <scope>NUCLEOTIDE SEQUENCE [LARGE SCALE GENOMIC DNA]</scope>
    <source>
        <strain evidence="6 7">CJB-3</strain>
    </source>
</reference>
<evidence type="ECO:0000256" key="2">
    <source>
        <dbReference type="ARBA" id="ARBA00022803"/>
    </source>
</evidence>
<dbReference type="SMART" id="SM00028">
    <property type="entry name" value="TPR"/>
    <property type="match status" value="4"/>
</dbReference>
<feature type="signal peptide" evidence="4">
    <location>
        <begin position="1"/>
        <end position="21"/>
    </location>
</feature>
<sequence length="415" mass="47295">MRLKFHLPLTLLFFSFQFLQAQDQNIGSDELFTKARSAAFDQKDYPKAISLSKQALAKSPDYTDIRIFLGRVYTWNKQPDSARQAFSQVLNKQPDNADASLAFASLEFWEGNSEKALEHVNSGLKHHSDASDLLLLKAKVLNDLKRWSEANIEIEKVIKADPNMTEARTLAARVRENSSKNKIGVNYDFIYFDKQFDDPWHLVSVDYSHQTALGSVIGRINYANRFKNNGVQFEIDAYPRISNTFQAYISGGYSNNVGVFPQYRAGFSLYANLPASFEAEAGFRYLTFGESTWIYTASVGKYYKSFWFNFRTFLTPSNNEVSQSFALTSRYYYGGADDYFSLRLGTGLSPDDPQNNVLIGNANYKLRSNNITLGYRRAFKSLNILIVNLGVDNQEYKLNTRGTQIDLGLGYIRRF</sequence>
<dbReference type="Pfam" id="PF14559">
    <property type="entry name" value="TPR_19"/>
    <property type="match status" value="1"/>
</dbReference>
<protein>
    <submittedName>
        <fullName evidence="6">YaiO family outer membrane beta-barrel protein</fullName>
    </submittedName>
</protein>
<dbReference type="InterPro" id="IPR019734">
    <property type="entry name" value="TPR_rpt"/>
</dbReference>
<dbReference type="InterPro" id="IPR051685">
    <property type="entry name" value="Ycf3/AcsC/BcsC/TPR_MFPF"/>
</dbReference>
<proteinExistence type="predicted"/>